<name>A0A1F5T5X8_9BACT</name>
<evidence type="ECO:0000256" key="1">
    <source>
        <dbReference type="ARBA" id="ARBA00022801"/>
    </source>
</evidence>
<dbReference type="Gene3D" id="2.70.40.10">
    <property type="match status" value="1"/>
</dbReference>
<keyword evidence="2" id="KW-0546">Nucleotide metabolism</keyword>
<dbReference type="CDD" id="cd07557">
    <property type="entry name" value="trimeric_dUTPase"/>
    <property type="match status" value="1"/>
</dbReference>
<dbReference type="SUPFAM" id="SSF51283">
    <property type="entry name" value="dUTPase-like"/>
    <property type="match status" value="1"/>
</dbReference>
<evidence type="ECO:0000313" key="4">
    <source>
        <dbReference type="Proteomes" id="UP000178656"/>
    </source>
</evidence>
<accession>A0A1F5T5X8</accession>
<dbReference type="Pfam" id="PF22769">
    <property type="entry name" value="DCD"/>
    <property type="match status" value="1"/>
</dbReference>
<proteinExistence type="predicted"/>
<dbReference type="EMBL" id="MFGM01000084">
    <property type="protein sequence ID" value="OGF34096.1"/>
    <property type="molecule type" value="Genomic_DNA"/>
</dbReference>
<organism evidence="3 4">
    <name type="scientific">Candidatus Falkowbacteria bacterium RIFOXYC2_FULL_48_21</name>
    <dbReference type="NCBI Taxonomy" id="1798005"/>
    <lineage>
        <taxon>Bacteria</taxon>
        <taxon>Candidatus Falkowiibacteriota</taxon>
    </lineage>
</organism>
<gene>
    <name evidence="3" type="ORF">A2482_04595</name>
</gene>
<evidence type="ECO:0000313" key="3">
    <source>
        <dbReference type="EMBL" id="OGF34096.1"/>
    </source>
</evidence>
<dbReference type="NCBIfam" id="TIGR02274">
    <property type="entry name" value="dCTP_deam"/>
    <property type="match status" value="1"/>
</dbReference>
<evidence type="ECO:0000256" key="2">
    <source>
        <dbReference type="ARBA" id="ARBA00023080"/>
    </source>
</evidence>
<dbReference type="InterPro" id="IPR033704">
    <property type="entry name" value="dUTPase_trimeric"/>
</dbReference>
<dbReference type="InterPro" id="IPR036157">
    <property type="entry name" value="dUTPase-like_sf"/>
</dbReference>
<dbReference type="Proteomes" id="UP000178656">
    <property type="component" value="Unassembled WGS sequence"/>
</dbReference>
<sequence>MSILTKKDLLARLESKQIVFTPELDQFQLSPNSIDLRVGWSFYIPHTWKISSAGRVAVNADYLDYQNVEEYLKLVKLTPGQYFEILPKEFILISTLEKITLNCGDIAGTLLPRSSALRRGLQIETGMIDCRYNGQLTIPVVNNSHHIVKIYPGERICQVQFYQLSSELTEDESKKHGKHDAKYVGSTPYSLEAKHDANEELDLLKAGKLDELKNTFKTRL</sequence>
<dbReference type="PANTHER" id="PTHR42680:SF3">
    <property type="entry name" value="DCTP DEAMINASE"/>
    <property type="match status" value="1"/>
</dbReference>
<keyword evidence="1" id="KW-0378">Hydrolase</keyword>
<protein>
    <submittedName>
        <fullName evidence="3">dCTP deaminase</fullName>
    </submittedName>
</protein>
<comment type="caution">
    <text evidence="3">The sequence shown here is derived from an EMBL/GenBank/DDBJ whole genome shotgun (WGS) entry which is preliminary data.</text>
</comment>
<reference evidence="3 4" key="1">
    <citation type="journal article" date="2016" name="Nat. Commun.">
        <title>Thousands of microbial genomes shed light on interconnected biogeochemical processes in an aquifer system.</title>
        <authorList>
            <person name="Anantharaman K."/>
            <person name="Brown C.T."/>
            <person name="Hug L.A."/>
            <person name="Sharon I."/>
            <person name="Castelle C.J."/>
            <person name="Probst A.J."/>
            <person name="Thomas B.C."/>
            <person name="Singh A."/>
            <person name="Wilkins M.J."/>
            <person name="Karaoz U."/>
            <person name="Brodie E.L."/>
            <person name="Williams K.H."/>
            <person name="Hubbard S.S."/>
            <person name="Banfield J.F."/>
        </authorList>
    </citation>
    <scope>NUCLEOTIDE SEQUENCE [LARGE SCALE GENOMIC DNA]</scope>
</reference>
<dbReference type="InterPro" id="IPR011962">
    <property type="entry name" value="dCTP_deaminase"/>
</dbReference>
<dbReference type="GO" id="GO:0008829">
    <property type="term" value="F:dCTP deaminase activity"/>
    <property type="evidence" value="ECO:0007669"/>
    <property type="project" value="InterPro"/>
</dbReference>
<dbReference type="GO" id="GO:0006229">
    <property type="term" value="P:dUTP biosynthetic process"/>
    <property type="evidence" value="ECO:0007669"/>
    <property type="project" value="InterPro"/>
</dbReference>
<dbReference type="AlphaFoldDB" id="A0A1F5T5X8"/>
<dbReference type="PANTHER" id="PTHR42680">
    <property type="entry name" value="DCTP DEAMINASE"/>
    <property type="match status" value="1"/>
</dbReference>